<gene>
    <name evidence="1" type="ORF">N1F79_20955</name>
</gene>
<reference evidence="1 2" key="1">
    <citation type="submission" date="2022-09" db="EMBL/GenBank/DDBJ databases">
        <title>Genome sequencing of Flavivirga sp. MEBiC05379.</title>
        <authorList>
            <person name="Oh H.-M."/>
            <person name="Kwon K.K."/>
            <person name="Park M.J."/>
            <person name="Yang S.-H."/>
        </authorList>
    </citation>
    <scope>NUCLEOTIDE SEQUENCE [LARGE SCALE GENOMIC DNA]</scope>
    <source>
        <strain evidence="1 2">MEBiC05379</strain>
    </source>
</reference>
<accession>A0ABU7XY14</accession>
<dbReference type="Proteomes" id="UP001337305">
    <property type="component" value="Unassembled WGS sequence"/>
</dbReference>
<evidence type="ECO:0000313" key="2">
    <source>
        <dbReference type="Proteomes" id="UP001337305"/>
    </source>
</evidence>
<organism evidence="1 2">
    <name type="scientific">Flavivirga spongiicola</name>
    <dbReference type="NCBI Taxonomy" id="421621"/>
    <lineage>
        <taxon>Bacteria</taxon>
        <taxon>Pseudomonadati</taxon>
        <taxon>Bacteroidota</taxon>
        <taxon>Flavobacteriia</taxon>
        <taxon>Flavobacteriales</taxon>
        <taxon>Flavobacteriaceae</taxon>
        <taxon>Flavivirga</taxon>
    </lineage>
</organism>
<comment type="caution">
    <text evidence="1">The sequence shown here is derived from an EMBL/GenBank/DDBJ whole genome shotgun (WGS) entry which is preliminary data.</text>
</comment>
<keyword evidence="2" id="KW-1185">Reference proteome</keyword>
<evidence type="ECO:0000313" key="1">
    <source>
        <dbReference type="EMBL" id="MEF3835608.1"/>
    </source>
</evidence>
<name>A0ABU7XY14_9FLAO</name>
<proteinExistence type="predicted"/>
<dbReference type="RefSeq" id="WP_303307889.1">
    <property type="nucleotide sequence ID" value="NZ_JAODOP010000004.1"/>
</dbReference>
<dbReference type="EMBL" id="JAODOP010000004">
    <property type="protein sequence ID" value="MEF3835608.1"/>
    <property type="molecule type" value="Genomic_DNA"/>
</dbReference>
<sequence length="310" mass="36075">MSNLGNAQNSPDIIGLYNLGASSPEGGSHLFVLENNNYAITYFGGILSGKWKITKDNICEFMPIKRNEFELLGRHNIGLKGSTKICFNGFENSETFIQLRIGKEEEITMQRVFNPDANCFSYNPYVYTFKTIANSISFMAIKYDDSSRSIVTIENPDEYNDFVANFIEIDSFSARPFFATFKDEKLYFEEEDFSHRTPIDKNDEDVEYIKNMIDAEANRDTIYYNPSYNIFGRSHRDKGEQNIHEHHIFDEQKNAYINTQLYTEDIEYKNSDESFEDMSIIYAYTALKEHSQKSVKYKINEKPLFQVNCK</sequence>
<protein>
    <submittedName>
        <fullName evidence="1">Uncharacterized protein</fullName>
    </submittedName>
</protein>